<evidence type="ECO:0000313" key="2">
    <source>
        <dbReference type="EMBL" id="GAA0963014.1"/>
    </source>
</evidence>
<keyword evidence="1" id="KW-1133">Transmembrane helix</keyword>
<dbReference type="Proteomes" id="UP001500665">
    <property type="component" value="Unassembled WGS sequence"/>
</dbReference>
<dbReference type="EMBL" id="BAAAHH010000029">
    <property type="protein sequence ID" value="GAA0963014.1"/>
    <property type="molecule type" value="Genomic_DNA"/>
</dbReference>
<feature type="transmembrane region" description="Helical" evidence="1">
    <location>
        <begin position="16"/>
        <end position="36"/>
    </location>
</feature>
<protein>
    <recommendedName>
        <fullName evidence="4">Secreted protein</fullName>
    </recommendedName>
</protein>
<keyword evidence="3" id="KW-1185">Reference proteome</keyword>
<keyword evidence="1" id="KW-0812">Transmembrane</keyword>
<organism evidence="2 3">
    <name type="scientific">Actinocorallia libanotica</name>
    <dbReference type="NCBI Taxonomy" id="46162"/>
    <lineage>
        <taxon>Bacteria</taxon>
        <taxon>Bacillati</taxon>
        <taxon>Actinomycetota</taxon>
        <taxon>Actinomycetes</taxon>
        <taxon>Streptosporangiales</taxon>
        <taxon>Thermomonosporaceae</taxon>
        <taxon>Actinocorallia</taxon>
    </lineage>
</organism>
<accession>A0ABN1RSW3</accession>
<keyword evidence="1" id="KW-0472">Membrane</keyword>
<sequence>MISPGHGRFRFSPRRIGLYVASALGGIAIVAGSAYASNLAFPLAPETENPRRVSGPVVADKTFVPAATRTETTWVDQGCSQWTSLGNCFMPRRVPVQQYIPVPARYVIVLRDALGNRTKVEVAESEYASCAVGDAWNECRNS</sequence>
<proteinExistence type="predicted"/>
<gene>
    <name evidence="2" type="ORF">GCM10009550_57920</name>
</gene>
<name>A0ABN1RSW3_9ACTN</name>
<comment type="caution">
    <text evidence="2">The sequence shown here is derived from an EMBL/GenBank/DDBJ whole genome shotgun (WGS) entry which is preliminary data.</text>
</comment>
<evidence type="ECO:0000256" key="1">
    <source>
        <dbReference type="SAM" id="Phobius"/>
    </source>
</evidence>
<reference evidence="2 3" key="1">
    <citation type="journal article" date="2019" name="Int. J. Syst. Evol. Microbiol.">
        <title>The Global Catalogue of Microorganisms (GCM) 10K type strain sequencing project: providing services to taxonomists for standard genome sequencing and annotation.</title>
        <authorList>
            <consortium name="The Broad Institute Genomics Platform"/>
            <consortium name="The Broad Institute Genome Sequencing Center for Infectious Disease"/>
            <person name="Wu L."/>
            <person name="Ma J."/>
        </authorList>
    </citation>
    <scope>NUCLEOTIDE SEQUENCE [LARGE SCALE GENOMIC DNA]</scope>
    <source>
        <strain evidence="2 3">JCM 10696</strain>
    </source>
</reference>
<evidence type="ECO:0008006" key="4">
    <source>
        <dbReference type="Google" id="ProtNLM"/>
    </source>
</evidence>
<evidence type="ECO:0000313" key="3">
    <source>
        <dbReference type="Proteomes" id="UP001500665"/>
    </source>
</evidence>